<comment type="caution">
    <text evidence="7">The sequence shown here is derived from an EMBL/GenBank/DDBJ whole genome shotgun (WGS) entry which is preliminary data.</text>
</comment>
<evidence type="ECO:0000259" key="6">
    <source>
        <dbReference type="Pfam" id="PF07714"/>
    </source>
</evidence>
<dbReference type="GO" id="GO:0005524">
    <property type="term" value="F:ATP binding"/>
    <property type="evidence" value="ECO:0007669"/>
    <property type="project" value="UniProtKB-KW"/>
</dbReference>
<reference evidence="7 8" key="1">
    <citation type="submission" date="2024-11" db="EMBL/GenBank/DDBJ databases">
        <title>Chromosome-level genome assembly of Eucalyptus globulus Labill. provides insights into its genome evolution.</title>
        <authorList>
            <person name="Li X."/>
        </authorList>
    </citation>
    <scope>NUCLEOTIDE SEQUENCE [LARGE SCALE GENOMIC DNA]</scope>
    <source>
        <strain evidence="7">CL2024</strain>
        <tissue evidence="7">Fresh tender leaves</tissue>
    </source>
</reference>
<gene>
    <name evidence="7" type="ORF">ACJRO7_017557</name>
</gene>
<dbReference type="Pfam" id="PF07714">
    <property type="entry name" value="PK_Tyr_Ser-Thr"/>
    <property type="match status" value="1"/>
</dbReference>
<dbReference type="EMBL" id="JBJKBG010000004">
    <property type="protein sequence ID" value="KAL3742093.1"/>
    <property type="molecule type" value="Genomic_DNA"/>
</dbReference>
<evidence type="ECO:0000256" key="1">
    <source>
        <dbReference type="ARBA" id="ARBA00022527"/>
    </source>
</evidence>
<name>A0ABD3KRF7_EUCGL</name>
<evidence type="ECO:0000256" key="5">
    <source>
        <dbReference type="ARBA" id="ARBA00022840"/>
    </source>
</evidence>
<accession>A0ABD3KRF7</accession>
<dbReference type="SUPFAM" id="SSF56112">
    <property type="entry name" value="Protein kinase-like (PK-like)"/>
    <property type="match status" value="1"/>
</dbReference>
<organism evidence="7 8">
    <name type="scientific">Eucalyptus globulus</name>
    <name type="common">Tasmanian blue gum</name>
    <dbReference type="NCBI Taxonomy" id="34317"/>
    <lineage>
        <taxon>Eukaryota</taxon>
        <taxon>Viridiplantae</taxon>
        <taxon>Streptophyta</taxon>
        <taxon>Embryophyta</taxon>
        <taxon>Tracheophyta</taxon>
        <taxon>Spermatophyta</taxon>
        <taxon>Magnoliopsida</taxon>
        <taxon>eudicotyledons</taxon>
        <taxon>Gunneridae</taxon>
        <taxon>Pentapetalae</taxon>
        <taxon>rosids</taxon>
        <taxon>malvids</taxon>
        <taxon>Myrtales</taxon>
        <taxon>Myrtaceae</taxon>
        <taxon>Myrtoideae</taxon>
        <taxon>Eucalypteae</taxon>
        <taxon>Eucalyptus</taxon>
    </lineage>
</organism>
<dbReference type="AlphaFoldDB" id="A0ABD3KRF7"/>
<dbReference type="InterPro" id="IPR001245">
    <property type="entry name" value="Ser-Thr/Tyr_kinase_cat_dom"/>
</dbReference>
<evidence type="ECO:0000313" key="7">
    <source>
        <dbReference type="EMBL" id="KAL3742093.1"/>
    </source>
</evidence>
<evidence type="ECO:0000256" key="2">
    <source>
        <dbReference type="ARBA" id="ARBA00022679"/>
    </source>
</evidence>
<protein>
    <recommendedName>
        <fullName evidence="6">Serine-threonine/tyrosine-protein kinase catalytic domain-containing protein</fullName>
    </recommendedName>
</protein>
<dbReference type="GO" id="GO:0004674">
    <property type="term" value="F:protein serine/threonine kinase activity"/>
    <property type="evidence" value="ECO:0007669"/>
    <property type="project" value="UniProtKB-KW"/>
</dbReference>
<dbReference type="InterPro" id="IPR011009">
    <property type="entry name" value="Kinase-like_dom_sf"/>
</dbReference>
<keyword evidence="2" id="KW-0808">Transferase</keyword>
<proteinExistence type="predicted"/>
<keyword evidence="3" id="KW-0547">Nucleotide-binding</keyword>
<evidence type="ECO:0000256" key="4">
    <source>
        <dbReference type="ARBA" id="ARBA00022777"/>
    </source>
</evidence>
<keyword evidence="1" id="KW-0723">Serine/threonine-protein kinase</keyword>
<feature type="domain" description="Serine-threonine/tyrosine-protein kinase catalytic" evidence="6">
    <location>
        <begin position="1"/>
        <end position="42"/>
    </location>
</feature>
<keyword evidence="8" id="KW-1185">Reference proteome</keyword>
<dbReference type="Gene3D" id="1.10.510.10">
    <property type="entry name" value="Transferase(Phosphotransferase) domain 1"/>
    <property type="match status" value="1"/>
</dbReference>
<keyword evidence="5" id="KW-0067">ATP-binding</keyword>
<evidence type="ECO:0000313" key="8">
    <source>
        <dbReference type="Proteomes" id="UP001634007"/>
    </source>
</evidence>
<sequence>MSPEYTKHGQFSIKSDLFSFGVLLLEIITGMKNQCSYVSNHDAGLLDYVSLEPCRIGAPLEIVDPTMSESYPANEVIRCIHIGLLCVQNDNEARPATDTVVLKLSSADSVSLPVPEQPTSFIPSVKHKQQSRDLNWNRFTENLNSSKIMLQCSVNSCSVNSGYLTDASPR</sequence>
<dbReference type="Proteomes" id="UP001634007">
    <property type="component" value="Unassembled WGS sequence"/>
</dbReference>
<dbReference type="PANTHER" id="PTHR27002">
    <property type="entry name" value="RECEPTOR-LIKE SERINE/THREONINE-PROTEIN KINASE SD1-8"/>
    <property type="match status" value="1"/>
</dbReference>
<evidence type="ECO:0000256" key="3">
    <source>
        <dbReference type="ARBA" id="ARBA00022741"/>
    </source>
</evidence>
<dbReference type="PANTHER" id="PTHR27002:SF1050">
    <property type="entry name" value="CYSTEINE-RICH RECEPTOR-LIKE PROTEIN KINASE 5"/>
    <property type="match status" value="1"/>
</dbReference>
<keyword evidence="4" id="KW-0418">Kinase</keyword>